<feature type="non-terminal residue" evidence="2">
    <location>
        <position position="1"/>
    </location>
</feature>
<feature type="coiled-coil region" evidence="1">
    <location>
        <begin position="16"/>
        <end position="50"/>
    </location>
</feature>
<sequence length="110" mass="12679">LWICYKGGGEDEMGQAGDYQGLCAEYEEDIEEKNKEIKQLKKEKDDLVLANKGRKALTGAQFSCMKKLEKEKEWLIETWATEIADEQDSKIEGIKVYIERDMQQALKEGK</sequence>
<accession>A0A0F9B7Y0</accession>
<name>A0A0F9B7Y0_9ZZZZ</name>
<protein>
    <submittedName>
        <fullName evidence="2">Uncharacterized protein</fullName>
    </submittedName>
</protein>
<organism evidence="2">
    <name type="scientific">marine sediment metagenome</name>
    <dbReference type="NCBI Taxonomy" id="412755"/>
    <lineage>
        <taxon>unclassified sequences</taxon>
        <taxon>metagenomes</taxon>
        <taxon>ecological metagenomes</taxon>
    </lineage>
</organism>
<gene>
    <name evidence="2" type="ORF">LCGC14_2482850</name>
</gene>
<dbReference type="EMBL" id="LAZR01039153">
    <property type="protein sequence ID" value="KKL17705.1"/>
    <property type="molecule type" value="Genomic_DNA"/>
</dbReference>
<evidence type="ECO:0000313" key="2">
    <source>
        <dbReference type="EMBL" id="KKL17705.1"/>
    </source>
</evidence>
<proteinExistence type="predicted"/>
<evidence type="ECO:0000256" key="1">
    <source>
        <dbReference type="SAM" id="Coils"/>
    </source>
</evidence>
<reference evidence="2" key="1">
    <citation type="journal article" date="2015" name="Nature">
        <title>Complex archaea that bridge the gap between prokaryotes and eukaryotes.</title>
        <authorList>
            <person name="Spang A."/>
            <person name="Saw J.H."/>
            <person name="Jorgensen S.L."/>
            <person name="Zaremba-Niedzwiedzka K."/>
            <person name="Martijn J."/>
            <person name="Lind A.E."/>
            <person name="van Eijk R."/>
            <person name="Schleper C."/>
            <person name="Guy L."/>
            <person name="Ettema T.J."/>
        </authorList>
    </citation>
    <scope>NUCLEOTIDE SEQUENCE</scope>
</reference>
<comment type="caution">
    <text evidence="2">The sequence shown here is derived from an EMBL/GenBank/DDBJ whole genome shotgun (WGS) entry which is preliminary data.</text>
</comment>
<dbReference type="AlphaFoldDB" id="A0A0F9B7Y0"/>
<keyword evidence="1" id="KW-0175">Coiled coil</keyword>